<evidence type="ECO:0000313" key="2">
    <source>
        <dbReference type="EnsemblMetazoa" id="XP_014246091.1"/>
    </source>
</evidence>
<feature type="region of interest" description="Disordered" evidence="1">
    <location>
        <begin position="1"/>
        <end position="38"/>
    </location>
</feature>
<dbReference type="EnsemblMetazoa" id="XM_014390605.2">
    <property type="protein sequence ID" value="XP_014246091.1"/>
    <property type="gene ID" value="LOC106664670"/>
</dbReference>
<keyword evidence="3" id="KW-1185">Reference proteome</keyword>
<dbReference type="KEGG" id="clec:106664670"/>
<feature type="compositionally biased region" description="Polar residues" evidence="1">
    <location>
        <begin position="27"/>
        <end position="38"/>
    </location>
</feature>
<protein>
    <submittedName>
        <fullName evidence="2">Uncharacterized protein</fullName>
    </submittedName>
</protein>
<accession>A0A8I6RME2</accession>
<sequence>MITADPNFLSLQKSGRSYKNGDEGDQTDPQIRNDCNNVNKSWPQIKQVLEKIISDASLKHEESVRQNGDAAKSTEQKKCVSPTAQGSPPKVHEDLFFENEVFRELTLGYVRVRELQRDIERAKKILTKMVLAKTSDEKKVVIEDLKEKVKLLFHDRAQMALSHARWRMMKHEQKIRGCGKLVRLKSRADVIERKHFQLKKQLLGLQALEVPKKNSSFFARLFTSCCRNK</sequence>
<organism evidence="2 3">
    <name type="scientific">Cimex lectularius</name>
    <name type="common">Bed bug</name>
    <name type="synonym">Acanthia lectularia</name>
    <dbReference type="NCBI Taxonomy" id="79782"/>
    <lineage>
        <taxon>Eukaryota</taxon>
        <taxon>Metazoa</taxon>
        <taxon>Ecdysozoa</taxon>
        <taxon>Arthropoda</taxon>
        <taxon>Hexapoda</taxon>
        <taxon>Insecta</taxon>
        <taxon>Pterygota</taxon>
        <taxon>Neoptera</taxon>
        <taxon>Paraneoptera</taxon>
        <taxon>Hemiptera</taxon>
        <taxon>Heteroptera</taxon>
        <taxon>Panheteroptera</taxon>
        <taxon>Cimicomorpha</taxon>
        <taxon>Cimicidae</taxon>
        <taxon>Cimex</taxon>
    </lineage>
</organism>
<name>A0A8I6RME2_CIMLE</name>
<dbReference type="OrthoDB" id="10614313at2759"/>
<dbReference type="Proteomes" id="UP000494040">
    <property type="component" value="Unassembled WGS sequence"/>
</dbReference>
<evidence type="ECO:0000313" key="3">
    <source>
        <dbReference type="Proteomes" id="UP000494040"/>
    </source>
</evidence>
<feature type="region of interest" description="Disordered" evidence="1">
    <location>
        <begin position="60"/>
        <end position="91"/>
    </location>
</feature>
<dbReference type="RefSeq" id="XP_014246091.1">
    <property type="nucleotide sequence ID" value="XM_014390605.2"/>
</dbReference>
<proteinExistence type="predicted"/>
<evidence type="ECO:0000256" key="1">
    <source>
        <dbReference type="SAM" id="MobiDB-lite"/>
    </source>
</evidence>
<dbReference type="AlphaFoldDB" id="A0A8I6RME2"/>
<reference evidence="2" key="1">
    <citation type="submission" date="2022-01" db="UniProtKB">
        <authorList>
            <consortium name="EnsemblMetazoa"/>
        </authorList>
    </citation>
    <scope>IDENTIFICATION</scope>
</reference>
<dbReference type="GeneID" id="106664670"/>